<comment type="subunit">
    <text evidence="8">Oligomerizes as a right-handed, spiral filament on DNA at oriC.</text>
</comment>
<feature type="binding site" evidence="8">
    <location>
        <position position="158"/>
    </location>
    <ligand>
        <name>ATP</name>
        <dbReference type="ChEBI" id="CHEBI:30616"/>
    </ligand>
</feature>
<dbReference type="PRINTS" id="PR00051">
    <property type="entry name" value="DNAA"/>
</dbReference>
<feature type="domain" description="AAA+ ATPase" evidence="12">
    <location>
        <begin position="145"/>
        <end position="279"/>
    </location>
</feature>
<evidence type="ECO:0000256" key="9">
    <source>
        <dbReference type="NCBIfam" id="TIGR00362"/>
    </source>
</evidence>
<dbReference type="AlphaFoldDB" id="A0A2A4TA93"/>
<evidence type="ECO:0000256" key="10">
    <source>
        <dbReference type="RuleBase" id="RU000577"/>
    </source>
</evidence>
<evidence type="ECO:0000256" key="7">
    <source>
        <dbReference type="ARBA" id="ARBA00023125"/>
    </source>
</evidence>
<dbReference type="Gene3D" id="1.10.8.60">
    <property type="match status" value="1"/>
</dbReference>
<feature type="binding site" evidence="8">
    <location>
        <position position="156"/>
    </location>
    <ligand>
        <name>ATP</name>
        <dbReference type="ChEBI" id="CHEBI:30616"/>
    </ligand>
</feature>
<gene>
    <name evidence="8" type="primary">dnaA</name>
    <name evidence="14" type="ORF">COB67_02125</name>
</gene>
<dbReference type="Pfam" id="PF00308">
    <property type="entry name" value="Bac_DnaA"/>
    <property type="match status" value="1"/>
</dbReference>
<dbReference type="PANTHER" id="PTHR30050">
    <property type="entry name" value="CHROMOSOMAL REPLICATION INITIATOR PROTEIN DNAA"/>
    <property type="match status" value="1"/>
</dbReference>
<dbReference type="Gene3D" id="3.30.300.180">
    <property type="match status" value="1"/>
</dbReference>
<dbReference type="GO" id="GO:0006270">
    <property type="term" value="P:DNA replication initiation"/>
    <property type="evidence" value="ECO:0007669"/>
    <property type="project" value="UniProtKB-UniRule"/>
</dbReference>
<evidence type="ECO:0000256" key="1">
    <source>
        <dbReference type="ARBA" id="ARBA00006583"/>
    </source>
</evidence>
<evidence type="ECO:0000259" key="12">
    <source>
        <dbReference type="SMART" id="SM00382"/>
    </source>
</evidence>
<dbReference type="InterPro" id="IPR003593">
    <property type="entry name" value="AAA+_ATPase"/>
</dbReference>
<dbReference type="Proteomes" id="UP000218113">
    <property type="component" value="Unassembled WGS sequence"/>
</dbReference>
<protein>
    <recommendedName>
        <fullName evidence="8 9">Chromosomal replication initiator protein DnaA</fullName>
    </recommendedName>
</protein>
<evidence type="ECO:0000256" key="5">
    <source>
        <dbReference type="ARBA" id="ARBA00022840"/>
    </source>
</evidence>
<dbReference type="Gene3D" id="3.40.50.300">
    <property type="entry name" value="P-loop containing nucleotide triphosphate hydrolases"/>
    <property type="match status" value="1"/>
</dbReference>
<feature type="binding site" evidence="8">
    <location>
        <position position="160"/>
    </location>
    <ligand>
        <name>ATP</name>
        <dbReference type="ChEBI" id="CHEBI:30616"/>
    </ligand>
</feature>
<proteinExistence type="inferred from homology"/>
<dbReference type="InterPro" id="IPR001957">
    <property type="entry name" value="Chromosome_initiator_DnaA"/>
</dbReference>
<dbReference type="GO" id="GO:0005737">
    <property type="term" value="C:cytoplasm"/>
    <property type="evidence" value="ECO:0007669"/>
    <property type="project" value="UniProtKB-SubCell"/>
</dbReference>
<dbReference type="CDD" id="cd06571">
    <property type="entry name" value="Bac_DnaA_C"/>
    <property type="match status" value="1"/>
</dbReference>
<dbReference type="HAMAP" id="MF_00377">
    <property type="entry name" value="DnaA_bact"/>
    <property type="match status" value="1"/>
</dbReference>
<comment type="similarity">
    <text evidence="1 8 11">Belongs to the DnaA family.</text>
</comment>
<reference evidence="15" key="1">
    <citation type="submission" date="2017-08" db="EMBL/GenBank/DDBJ databases">
        <title>A dynamic microbial community with high functional redundancy inhabits the cold, oxic subseafloor aquifer.</title>
        <authorList>
            <person name="Tully B.J."/>
            <person name="Wheat C.G."/>
            <person name="Glazer B.T."/>
            <person name="Huber J.A."/>
        </authorList>
    </citation>
    <scope>NUCLEOTIDE SEQUENCE [LARGE SCALE GENOMIC DNA]</scope>
</reference>
<comment type="caution">
    <text evidence="8">Lacks conserved residue(s) required for the propagation of feature annotation.</text>
</comment>
<keyword evidence="3 8" id="KW-0235">DNA replication</keyword>
<dbReference type="GO" id="GO:0008289">
    <property type="term" value="F:lipid binding"/>
    <property type="evidence" value="ECO:0007669"/>
    <property type="project" value="UniProtKB-KW"/>
</dbReference>
<sequence>MTSDEQIIQCWNQFIHFLNQHLDPDEIEAWGSKLQLIRFQPDNVIIGGVNQFFCNWMRDRHQQLLRTKIYDFFSPLQINPEFQLVIQVGKEAATKVPAPKISQSTEHFNDGLNPQFRFEEFINGSNSEMSYAASMAVGENIKSNKYNPLFICGDVGLGKTHLVQAIGLRARELDPSIKIRYANSREFTNEVINGIRFGKIQAVRNKYRYVDLLIIDDIQFLENKESTQEEFFHTFNELIQNKKQIILTADRYPREMQKLQERLVNRFNSGMVARIYAPDFETRVAIIRTKVEKMKIPLNEEIINYIANAVKSNVRDLEGILVHIEASWSLLGQEISLDMTKRVLKDVLNLENNPQTIASIIQLVGDKFGVSVEDIMSNRREKEISKTRQLAMYVTREITGQTYPVIGKNFGGKNHTTVLQACKKMKELLEADPEIKQTITAILRQLS</sequence>
<evidence type="ECO:0000259" key="13">
    <source>
        <dbReference type="SMART" id="SM00760"/>
    </source>
</evidence>
<dbReference type="InterPro" id="IPR010921">
    <property type="entry name" value="Trp_repressor/repl_initiator"/>
</dbReference>
<dbReference type="Gene3D" id="1.10.1750.10">
    <property type="match status" value="1"/>
</dbReference>
<dbReference type="PANTHER" id="PTHR30050:SF2">
    <property type="entry name" value="CHROMOSOMAL REPLICATION INITIATOR PROTEIN DNAA"/>
    <property type="match status" value="1"/>
</dbReference>
<comment type="subcellular location">
    <subcellularLocation>
        <location evidence="8">Cytoplasm</location>
    </subcellularLocation>
</comment>
<feature type="domain" description="Chromosomal replication initiator DnaA C-terminal" evidence="13">
    <location>
        <begin position="356"/>
        <end position="425"/>
    </location>
</feature>
<evidence type="ECO:0000256" key="2">
    <source>
        <dbReference type="ARBA" id="ARBA00022490"/>
    </source>
</evidence>
<feature type="region of interest" description="Domain I, interacts with DnaA modulators" evidence="8">
    <location>
        <begin position="1"/>
        <end position="93"/>
    </location>
</feature>
<organism evidence="14 15">
    <name type="scientific">SAR324 cluster bacterium</name>
    <dbReference type="NCBI Taxonomy" id="2024889"/>
    <lineage>
        <taxon>Bacteria</taxon>
        <taxon>Deltaproteobacteria</taxon>
        <taxon>SAR324 cluster</taxon>
    </lineage>
</organism>
<evidence type="ECO:0000256" key="4">
    <source>
        <dbReference type="ARBA" id="ARBA00022741"/>
    </source>
</evidence>
<evidence type="ECO:0000313" key="15">
    <source>
        <dbReference type="Proteomes" id="UP000218113"/>
    </source>
</evidence>
<dbReference type="Pfam" id="PF08299">
    <property type="entry name" value="Bac_DnaA_C"/>
    <property type="match status" value="1"/>
</dbReference>
<keyword evidence="6 8" id="KW-0446">Lipid-binding</keyword>
<dbReference type="InterPro" id="IPR020591">
    <property type="entry name" value="Chromosome_initiator_DnaA-like"/>
</dbReference>
<dbReference type="GO" id="GO:0003688">
    <property type="term" value="F:DNA replication origin binding"/>
    <property type="evidence" value="ECO:0007669"/>
    <property type="project" value="UniProtKB-UniRule"/>
</dbReference>
<evidence type="ECO:0000256" key="6">
    <source>
        <dbReference type="ARBA" id="ARBA00023121"/>
    </source>
</evidence>
<keyword evidence="7 8" id="KW-0238">DNA-binding</keyword>
<dbReference type="SMART" id="SM00760">
    <property type="entry name" value="Bac_DnaA_C"/>
    <property type="match status" value="1"/>
</dbReference>
<dbReference type="NCBIfam" id="TIGR00362">
    <property type="entry name" value="DnaA"/>
    <property type="match status" value="1"/>
</dbReference>
<keyword evidence="5 8" id="KW-0067">ATP-binding</keyword>
<evidence type="ECO:0000256" key="8">
    <source>
        <dbReference type="HAMAP-Rule" id="MF_00377"/>
    </source>
</evidence>
<dbReference type="InterPro" id="IPR013159">
    <property type="entry name" value="DnaA_C"/>
</dbReference>
<keyword evidence="2 8" id="KW-0963">Cytoplasm</keyword>
<evidence type="ECO:0000313" key="14">
    <source>
        <dbReference type="EMBL" id="PCI30294.1"/>
    </source>
</evidence>
<feature type="region of interest" description="Domain IV, binds dsDNA" evidence="8">
    <location>
        <begin position="329"/>
        <end position="447"/>
    </location>
</feature>
<comment type="domain">
    <text evidence="8">Domain I is involved in oligomerization and binding regulators, domain II is flexibile and of varying length in different bacteria, domain III forms the AAA+ region, while domain IV binds dsDNA.</text>
</comment>
<feature type="binding site" evidence="8">
    <location>
        <position position="159"/>
    </location>
    <ligand>
        <name>ATP</name>
        <dbReference type="ChEBI" id="CHEBI:30616"/>
    </ligand>
</feature>
<dbReference type="SMART" id="SM00382">
    <property type="entry name" value="AAA"/>
    <property type="match status" value="1"/>
</dbReference>
<dbReference type="InterPro" id="IPR027417">
    <property type="entry name" value="P-loop_NTPase"/>
</dbReference>
<dbReference type="GO" id="GO:0005524">
    <property type="term" value="F:ATP binding"/>
    <property type="evidence" value="ECO:0007669"/>
    <property type="project" value="UniProtKB-UniRule"/>
</dbReference>
<accession>A0A2A4TA93</accession>
<dbReference type="InterPro" id="IPR038454">
    <property type="entry name" value="DnaA_N_sf"/>
</dbReference>
<name>A0A2A4TA93_9DELT</name>
<keyword evidence="4 8" id="KW-0547">Nucleotide-binding</keyword>
<dbReference type="EMBL" id="NVSR01000006">
    <property type="protein sequence ID" value="PCI30294.1"/>
    <property type="molecule type" value="Genomic_DNA"/>
</dbReference>
<evidence type="ECO:0000256" key="3">
    <source>
        <dbReference type="ARBA" id="ARBA00022705"/>
    </source>
</evidence>
<dbReference type="GO" id="GO:0006275">
    <property type="term" value="P:regulation of DNA replication"/>
    <property type="evidence" value="ECO:0007669"/>
    <property type="project" value="UniProtKB-UniRule"/>
</dbReference>
<comment type="function">
    <text evidence="8 10">Plays an essential role in the initiation and regulation of chromosomal replication. ATP-DnaA binds to the origin of replication (oriC) to initiate formation of the DNA replication initiation complex once per cell cycle. Binds the DnaA box (a 9 base pair repeat at the origin) and separates the double-stranded (ds)DNA. Forms a right-handed helical filament on oriC DNA; dsDNA binds to the exterior of the filament while single-stranded (ss)DNA is stabiized in the filament's interior. The ATP-DnaA-oriC complex binds and stabilizes one strand of the AT-rich DNA unwinding element (DUE), permitting loading of DNA polymerase. After initiation quickly degrades to an ADP-DnaA complex that is not apt for DNA replication. Binds acidic phospholipids.</text>
</comment>
<dbReference type="InterPro" id="IPR013317">
    <property type="entry name" value="DnaA_dom"/>
</dbReference>
<dbReference type="SUPFAM" id="SSF52540">
    <property type="entry name" value="P-loop containing nucleoside triphosphate hydrolases"/>
    <property type="match status" value="1"/>
</dbReference>
<dbReference type="InterPro" id="IPR018312">
    <property type="entry name" value="Chromosome_initiator_DnaA_CS"/>
</dbReference>
<dbReference type="PROSITE" id="PS01008">
    <property type="entry name" value="DNAA"/>
    <property type="match status" value="1"/>
</dbReference>
<dbReference type="SUPFAM" id="SSF48295">
    <property type="entry name" value="TrpR-like"/>
    <property type="match status" value="1"/>
</dbReference>
<evidence type="ECO:0000256" key="11">
    <source>
        <dbReference type="RuleBase" id="RU004227"/>
    </source>
</evidence>
<comment type="caution">
    <text evidence="14">The sequence shown here is derived from an EMBL/GenBank/DDBJ whole genome shotgun (WGS) entry which is preliminary data.</text>
</comment>
<dbReference type="CDD" id="cd00009">
    <property type="entry name" value="AAA"/>
    <property type="match status" value="1"/>
</dbReference>
<dbReference type="GO" id="GO:0005886">
    <property type="term" value="C:plasma membrane"/>
    <property type="evidence" value="ECO:0007669"/>
    <property type="project" value="TreeGrafter"/>
</dbReference>